<dbReference type="InterPro" id="IPR050397">
    <property type="entry name" value="Env_Response_Regulators"/>
</dbReference>
<dbReference type="InterPro" id="IPR036388">
    <property type="entry name" value="WH-like_DNA-bd_sf"/>
</dbReference>
<gene>
    <name evidence="6" type="ORF">SAMN05421720_12016</name>
</gene>
<reference evidence="6 7" key="1">
    <citation type="submission" date="2016-10" db="EMBL/GenBank/DDBJ databases">
        <authorList>
            <person name="de Groot N.N."/>
        </authorList>
    </citation>
    <scope>NUCLEOTIDE SEQUENCE [LARGE SCALE GENOMIC DNA]</scope>
    <source>
        <strain evidence="6 7">ATCC 700224</strain>
    </source>
</reference>
<dbReference type="Gene3D" id="2.60.120.10">
    <property type="entry name" value="Jelly Rolls"/>
    <property type="match status" value="1"/>
</dbReference>
<dbReference type="Gene3D" id="1.10.10.10">
    <property type="entry name" value="Winged helix-like DNA-binding domain superfamily/Winged helix DNA-binding domain"/>
    <property type="match status" value="1"/>
</dbReference>
<dbReference type="SUPFAM" id="SSF51206">
    <property type="entry name" value="cAMP-binding domain-like"/>
    <property type="match status" value="1"/>
</dbReference>
<dbReference type="OrthoDB" id="7584044at2"/>
<dbReference type="EMBL" id="FNAP01000020">
    <property type="protein sequence ID" value="SDE98678.1"/>
    <property type="molecule type" value="Genomic_DNA"/>
</dbReference>
<dbReference type="GO" id="GO:0005829">
    <property type="term" value="C:cytosol"/>
    <property type="evidence" value="ECO:0007669"/>
    <property type="project" value="TreeGrafter"/>
</dbReference>
<dbReference type="CDD" id="cd00038">
    <property type="entry name" value="CAP_ED"/>
    <property type="match status" value="1"/>
</dbReference>
<dbReference type="STRING" id="69960.SAMN05421720_12016"/>
<dbReference type="Pfam" id="PF13545">
    <property type="entry name" value="HTH_Crp_2"/>
    <property type="match status" value="1"/>
</dbReference>
<dbReference type="InterPro" id="IPR000595">
    <property type="entry name" value="cNMP-bd_dom"/>
</dbReference>
<dbReference type="PRINTS" id="PR00034">
    <property type="entry name" value="HTHCRP"/>
</dbReference>
<evidence type="ECO:0000313" key="6">
    <source>
        <dbReference type="EMBL" id="SDE98678.1"/>
    </source>
</evidence>
<dbReference type="RefSeq" id="WP_092787966.1">
    <property type="nucleotide sequence ID" value="NZ_FNAP01000020.1"/>
</dbReference>
<dbReference type="Proteomes" id="UP000199412">
    <property type="component" value="Unassembled WGS sequence"/>
</dbReference>
<dbReference type="AlphaFoldDB" id="A0A1G7HE71"/>
<protein>
    <submittedName>
        <fullName evidence="6">CRP/FNR family transcriptional regulator, anaerobic regulatory protein</fullName>
    </submittedName>
</protein>
<dbReference type="PANTHER" id="PTHR24567:SF75">
    <property type="entry name" value="FUMARATE AND NITRATE REDUCTION REGULATORY PROTEIN"/>
    <property type="match status" value="1"/>
</dbReference>
<dbReference type="SUPFAM" id="SSF46785">
    <property type="entry name" value="Winged helix' DNA-binding domain"/>
    <property type="match status" value="1"/>
</dbReference>
<keyword evidence="2" id="KW-0238">DNA-binding</keyword>
<dbReference type="Pfam" id="PF00027">
    <property type="entry name" value="cNMP_binding"/>
    <property type="match status" value="1"/>
</dbReference>
<evidence type="ECO:0000256" key="2">
    <source>
        <dbReference type="ARBA" id="ARBA00023125"/>
    </source>
</evidence>
<keyword evidence="3" id="KW-0804">Transcription</keyword>
<evidence type="ECO:0000313" key="7">
    <source>
        <dbReference type="Proteomes" id="UP000199412"/>
    </source>
</evidence>
<keyword evidence="7" id="KW-1185">Reference proteome</keyword>
<sequence length="261" mass="28582">MPRSSVVPLRETLPADGASAVACPRPAEVARGPCGHCDLGALAFCDGFAARIVSRLSRVQCTQRFEPHDTLFREGDPGAAVYSVVSGALKVYKLMPDGRRQITGFFFRGDMFGFCLDGTYAYSAEAITPVGVCRLPMRRLNELAETAPEVQHRIMGRMTAKLAYFHDHVLLLGRKTARERVATFLLGLAERARRRGDPWSPLALPMGRTDIADHIGLTVETVSRAMTWFKRQGLIDLPNPSSVSIRQPDALRAIADGSAEV</sequence>
<dbReference type="FunFam" id="1.10.10.10:FF:000028">
    <property type="entry name" value="Fumarate/nitrate reduction transcriptional regulator Fnr"/>
    <property type="match status" value="1"/>
</dbReference>
<dbReference type="PANTHER" id="PTHR24567">
    <property type="entry name" value="CRP FAMILY TRANSCRIPTIONAL REGULATORY PROTEIN"/>
    <property type="match status" value="1"/>
</dbReference>
<dbReference type="InterPro" id="IPR014710">
    <property type="entry name" value="RmlC-like_jellyroll"/>
</dbReference>
<dbReference type="SMART" id="SM00100">
    <property type="entry name" value="cNMP"/>
    <property type="match status" value="1"/>
</dbReference>
<dbReference type="GO" id="GO:0003677">
    <property type="term" value="F:DNA binding"/>
    <property type="evidence" value="ECO:0007669"/>
    <property type="project" value="UniProtKB-KW"/>
</dbReference>
<dbReference type="PROSITE" id="PS51063">
    <property type="entry name" value="HTH_CRP_2"/>
    <property type="match status" value="1"/>
</dbReference>
<proteinExistence type="predicted"/>
<feature type="domain" description="HTH crp-type" evidence="5">
    <location>
        <begin position="175"/>
        <end position="249"/>
    </location>
</feature>
<organism evidence="6 7">
    <name type="scientific">Rhodospira trueperi</name>
    <dbReference type="NCBI Taxonomy" id="69960"/>
    <lineage>
        <taxon>Bacteria</taxon>
        <taxon>Pseudomonadati</taxon>
        <taxon>Pseudomonadota</taxon>
        <taxon>Alphaproteobacteria</taxon>
        <taxon>Rhodospirillales</taxon>
        <taxon>Rhodospirillaceae</taxon>
        <taxon>Rhodospira</taxon>
    </lineage>
</organism>
<evidence type="ECO:0000259" key="5">
    <source>
        <dbReference type="PROSITE" id="PS51063"/>
    </source>
</evidence>
<dbReference type="PROSITE" id="PS50042">
    <property type="entry name" value="CNMP_BINDING_3"/>
    <property type="match status" value="1"/>
</dbReference>
<feature type="domain" description="Cyclic nucleotide-binding" evidence="4">
    <location>
        <begin position="65"/>
        <end position="113"/>
    </location>
</feature>
<keyword evidence="1" id="KW-0805">Transcription regulation</keyword>
<dbReference type="InterPro" id="IPR012318">
    <property type="entry name" value="HTH_CRP"/>
</dbReference>
<accession>A0A1G7HE71</accession>
<evidence type="ECO:0000259" key="4">
    <source>
        <dbReference type="PROSITE" id="PS50042"/>
    </source>
</evidence>
<dbReference type="InterPro" id="IPR036390">
    <property type="entry name" value="WH_DNA-bd_sf"/>
</dbReference>
<dbReference type="SMART" id="SM00419">
    <property type="entry name" value="HTH_CRP"/>
    <property type="match status" value="1"/>
</dbReference>
<evidence type="ECO:0000256" key="3">
    <source>
        <dbReference type="ARBA" id="ARBA00023163"/>
    </source>
</evidence>
<name>A0A1G7HE71_9PROT</name>
<dbReference type="CDD" id="cd00092">
    <property type="entry name" value="HTH_CRP"/>
    <property type="match status" value="1"/>
</dbReference>
<evidence type="ECO:0000256" key="1">
    <source>
        <dbReference type="ARBA" id="ARBA00023015"/>
    </source>
</evidence>
<dbReference type="InterPro" id="IPR018490">
    <property type="entry name" value="cNMP-bd_dom_sf"/>
</dbReference>
<dbReference type="GO" id="GO:0003700">
    <property type="term" value="F:DNA-binding transcription factor activity"/>
    <property type="evidence" value="ECO:0007669"/>
    <property type="project" value="TreeGrafter"/>
</dbReference>